<evidence type="ECO:0000313" key="2">
    <source>
        <dbReference type="Proteomes" id="UP000837857"/>
    </source>
</evidence>
<feature type="non-terminal residue" evidence="1">
    <location>
        <position position="82"/>
    </location>
</feature>
<protein>
    <submittedName>
        <fullName evidence="1">Uncharacterized protein</fullName>
    </submittedName>
</protein>
<dbReference type="EMBL" id="OW152828">
    <property type="protein sequence ID" value="CAH2045771.1"/>
    <property type="molecule type" value="Genomic_DNA"/>
</dbReference>
<dbReference type="Proteomes" id="UP000837857">
    <property type="component" value="Chromosome 16"/>
</dbReference>
<accession>A0ABN8I2A5</accession>
<gene>
    <name evidence="1" type="ORF">IPOD504_LOCUS5223</name>
</gene>
<proteinExistence type="predicted"/>
<sequence>MNKRFPDRTTAGPSLWRDISTDFRRSTLEVDVRRARAANTPACGRNPGRYYARYNTGAWRRLWRLTDRVRLTHSMSSHTARI</sequence>
<name>A0ABN8I2A5_9NEOP</name>
<evidence type="ECO:0000313" key="1">
    <source>
        <dbReference type="EMBL" id="CAH2045771.1"/>
    </source>
</evidence>
<keyword evidence="2" id="KW-1185">Reference proteome</keyword>
<reference evidence="1" key="1">
    <citation type="submission" date="2022-03" db="EMBL/GenBank/DDBJ databases">
        <authorList>
            <person name="Martin H S."/>
        </authorList>
    </citation>
    <scope>NUCLEOTIDE SEQUENCE</scope>
</reference>
<organism evidence="1 2">
    <name type="scientific">Iphiclides podalirius</name>
    <name type="common">scarce swallowtail</name>
    <dbReference type="NCBI Taxonomy" id="110791"/>
    <lineage>
        <taxon>Eukaryota</taxon>
        <taxon>Metazoa</taxon>
        <taxon>Ecdysozoa</taxon>
        <taxon>Arthropoda</taxon>
        <taxon>Hexapoda</taxon>
        <taxon>Insecta</taxon>
        <taxon>Pterygota</taxon>
        <taxon>Neoptera</taxon>
        <taxon>Endopterygota</taxon>
        <taxon>Lepidoptera</taxon>
        <taxon>Glossata</taxon>
        <taxon>Ditrysia</taxon>
        <taxon>Papilionoidea</taxon>
        <taxon>Papilionidae</taxon>
        <taxon>Papilioninae</taxon>
        <taxon>Iphiclides</taxon>
    </lineage>
</organism>